<name>A0AAW8JEF4_9GAMM</name>
<reference evidence="1" key="1">
    <citation type="submission" date="2023-08" db="EMBL/GenBank/DDBJ databases">
        <title>Emergence of clinically-relevant ST2 carbapenem-resistant Acinetobacter baumannii strains in hospital sewages in Zhejiang, East of China.</title>
        <authorList>
            <person name="Kaichao C."/>
            <person name="Zhang R."/>
        </authorList>
    </citation>
    <scope>NUCLEOTIDE SEQUENCE</scope>
    <source>
        <strain evidence="1">M-SY-60</strain>
    </source>
</reference>
<evidence type="ECO:0000313" key="1">
    <source>
        <dbReference type="EMBL" id="MDQ9071126.1"/>
    </source>
</evidence>
<proteinExistence type="predicted"/>
<dbReference type="EMBL" id="JAVIDA010000006">
    <property type="protein sequence ID" value="MDQ9071126.1"/>
    <property type="molecule type" value="Genomic_DNA"/>
</dbReference>
<gene>
    <name evidence="1" type="ORF">RFH51_06600</name>
</gene>
<comment type="caution">
    <text evidence="1">The sequence shown here is derived from an EMBL/GenBank/DDBJ whole genome shotgun (WGS) entry which is preliminary data.</text>
</comment>
<accession>A0AAW8JEF4</accession>
<organism evidence="1 2">
    <name type="scientific">Acinetobacter gerneri</name>
    <dbReference type="NCBI Taxonomy" id="202952"/>
    <lineage>
        <taxon>Bacteria</taxon>
        <taxon>Pseudomonadati</taxon>
        <taxon>Pseudomonadota</taxon>
        <taxon>Gammaproteobacteria</taxon>
        <taxon>Moraxellales</taxon>
        <taxon>Moraxellaceae</taxon>
        <taxon>Acinetobacter</taxon>
    </lineage>
</organism>
<sequence length="88" mass="10121">MGVLKIESDSLKHLTSLIEKLVSQKDERRIGRAEFAHLLNIEPETLDRKIRDGLITRPFKDGRKSYWFSSYVQTIVKDTTNSANIATE</sequence>
<protein>
    <recommendedName>
        <fullName evidence="3">DNA-binding protein</fullName>
    </recommendedName>
</protein>
<evidence type="ECO:0008006" key="3">
    <source>
        <dbReference type="Google" id="ProtNLM"/>
    </source>
</evidence>
<dbReference type="Proteomes" id="UP001243195">
    <property type="component" value="Unassembled WGS sequence"/>
</dbReference>
<dbReference type="GeneID" id="84208649"/>
<dbReference type="AlphaFoldDB" id="A0AAW8JEF4"/>
<dbReference type="RefSeq" id="WP_004859151.1">
    <property type="nucleotide sequence ID" value="NZ_BBLI01000120.1"/>
</dbReference>
<evidence type="ECO:0000313" key="2">
    <source>
        <dbReference type="Proteomes" id="UP001243195"/>
    </source>
</evidence>